<keyword evidence="2" id="KW-1185">Reference proteome</keyword>
<feature type="non-terminal residue" evidence="1">
    <location>
        <position position="1"/>
    </location>
</feature>
<proteinExistence type="predicted"/>
<dbReference type="Proteomes" id="UP000054097">
    <property type="component" value="Unassembled WGS sequence"/>
</dbReference>
<dbReference type="EMBL" id="KN824365">
    <property type="protein sequence ID" value="KIM22056.1"/>
    <property type="molecule type" value="Genomic_DNA"/>
</dbReference>
<organism evidence="1 2">
    <name type="scientific">Serendipita vermifera MAFF 305830</name>
    <dbReference type="NCBI Taxonomy" id="933852"/>
    <lineage>
        <taxon>Eukaryota</taxon>
        <taxon>Fungi</taxon>
        <taxon>Dikarya</taxon>
        <taxon>Basidiomycota</taxon>
        <taxon>Agaricomycotina</taxon>
        <taxon>Agaricomycetes</taxon>
        <taxon>Sebacinales</taxon>
        <taxon>Serendipitaceae</taxon>
        <taxon>Serendipita</taxon>
    </lineage>
</organism>
<name>A0A0C3AS21_SERVB</name>
<gene>
    <name evidence="1" type="ORF">M408DRAFT_333106</name>
</gene>
<dbReference type="AlphaFoldDB" id="A0A0C3AS21"/>
<protein>
    <submittedName>
        <fullName evidence="1">Uncharacterized protein</fullName>
    </submittedName>
</protein>
<evidence type="ECO:0000313" key="1">
    <source>
        <dbReference type="EMBL" id="KIM22056.1"/>
    </source>
</evidence>
<dbReference type="HOGENOM" id="CLU_2814034_0_0_1"/>
<sequence length="78" mass="8382">IPLILAISDKLRSVKVIRCVDSHVDGESLISLVSQLKKTGGNQISSQLKTIVLDCCTGITLVQCEQLAGLVEKLVIHV</sequence>
<reference evidence="2" key="2">
    <citation type="submission" date="2015-01" db="EMBL/GenBank/DDBJ databases">
        <title>Evolutionary Origins and Diversification of the Mycorrhizal Mutualists.</title>
        <authorList>
            <consortium name="DOE Joint Genome Institute"/>
            <consortium name="Mycorrhizal Genomics Consortium"/>
            <person name="Kohler A."/>
            <person name="Kuo A."/>
            <person name="Nagy L.G."/>
            <person name="Floudas D."/>
            <person name="Copeland A."/>
            <person name="Barry K.W."/>
            <person name="Cichocki N."/>
            <person name="Veneault-Fourrey C."/>
            <person name="LaButti K."/>
            <person name="Lindquist E.A."/>
            <person name="Lipzen A."/>
            <person name="Lundell T."/>
            <person name="Morin E."/>
            <person name="Murat C."/>
            <person name="Riley R."/>
            <person name="Ohm R."/>
            <person name="Sun H."/>
            <person name="Tunlid A."/>
            <person name="Henrissat B."/>
            <person name="Grigoriev I.V."/>
            <person name="Hibbett D.S."/>
            <person name="Martin F."/>
        </authorList>
    </citation>
    <scope>NUCLEOTIDE SEQUENCE [LARGE SCALE GENOMIC DNA]</scope>
    <source>
        <strain evidence="2">MAFF 305830</strain>
    </source>
</reference>
<dbReference type="OrthoDB" id="10361432at2759"/>
<reference evidence="1 2" key="1">
    <citation type="submission" date="2014-04" db="EMBL/GenBank/DDBJ databases">
        <authorList>
            <consortium name="DOE Joint Genome Institute"/>
            <person name="Kuo A."/>
            <person name="Zuccaro A."/>
            <person name="Kohler A."/>
            <person name="Nagy L.G."/>
            <person name="Floudas D."/>
            <person name="Copeland A."/>
            <person name="Barry K.W."/>
            <person name="Cichocki N."/>
            <person name="Veneault-Fourrey C."/>
            <person name="LaButti K."/>
            <person name="Lindquist E.A."/>
            <person name="Lipzen A."/>
            <person name="Lundell T."/>
            <person name="Morin E."/>
            <person name="Murat C."/>
            <person name="Sun H."/>
            <person name="Tunlid A."/>
            <person name="Henrissat B."/>
            <person name="Grigoriev I.V."/>
            <person name="Hibbett D.S."/>
            <person name="Martin F."/>
            <person name="Nordberg H.P."/>
            <person name="Cantor M.N."/>
            <person name="Hua S.X."/>
        </authorList>
    </citation>
    <scope>NUCLEOTIDE SEQUENCE [LARGE SCALE GENOMIC DNA]</scope>
    <source>
        <strain evidence="1 2">MAFF 305830</strain>
    </source>
</reference>
<accession>A0A0C3AS21</accession>
<evidence type="ECO:0000313" key="2">
    <source>
        <dbReference type="Proteomes" id="UP000054097"/>
    </source>
</evidence>